<dbReference type="GO" id="GO:0015074">
    <property type="term" value="P:DNA integration"/>
    <property type="evidence" value="ECO:0007669"/>
    <property type="project" value="InterPro"/>
</dbReference>
<sequence>MVRSLNWWKSAVEKRPVRQLYVTPTGCLDVWEADWVASWKDIPRGVAVITGDAAGTGGGGVWKGNPIWWRWSGKQAVCSSNWREAKTVVRCLQAFTKLGAGSENGRIVVRSDNSVTVRIINNRHSAAAALGDIVEEIQTIERKAKVEIVAVHIPGAENTEADSLSRMSGDVHRKEKVTDRVLKGLSHQASRALGRERQGSRARTLSQEAKQAGFLSQRELVLASDNKPDPTPKDELARVAEEIEAAALEASTKRRYEAALRKLERSNPFLLPVRCALDMKMGFAHLKGLKGNKIGTLRGAVRWWHHMHRHEQPPFESDSLRYFFTGLRKLADNSVKTKERLSKEEVLKLIKYWDGQGSLDALRNIAITVLAFFPAKRIGEILAKEREDFILRDKAKPPFVACYIHRSKEDRWGRGTMCSIPLVGTDGTALGQRILEFLEKAPKSGILFWATDAYGHRWAERPLTREAWQKALRKAITKCLPERECTDFTTHSLRKSGHTAARKANLPVDVAVDILGHNSVNAWMAYAAREVEEIAGHIASMC</sequence>
<organism evidence="4">
    <name type="scientific">Chromera velia CCMP2878</name>
    <dbReference type="NCBI Taxonomy" id="1169474"/>
    <lineage>
        <taxon>Eukaryota</taxon>
        <taxon>Sar</taxon>
        <taxon>Alveolata</taxon>
        <taxon>Colpodellida</taxon>
        <taxon>Chromeraceae</taxon>
        <taxon>Chromera</taxon>
    </lineage>
</organism>
<evidence type="ECO:0000313" key="4">
    <source>
        <dbReference type="EMBL" id="CEM46395.1"/>
    </source>
</evidence>
<dbReference type="AlphaFoldDB" id="A0A0G4HPU7"/>
<dbReference type="GO" id="GO:0003677">
    <property type="term" value="F:DNA binding"/>
    <property type="evidence" value="ECO:0007669"/>
    <property type="project" value="InterPro"/>
</dbReference>
<feature type="domain" description="Tyr recombinase" evidence="3">
    <location>
        <begin position="336"/>
        <end position="539"/>
    </location>
</feature>
<dbReference type="InterPro" id="IPR036397">
    <property type="entry name" value="RNaseH_sf"/>
</dbReference>
<dbReference type="PANTHER" id="PTHR33050">
    <property type="entry name" value="REVERSE TRANSCRIPTASE DOMAIN-CONTAINING PROTEIN"/>
    <property type="match status" value="1"/>
</dbReference>
<proteinExistence type="predicted"/>
<protein>
    <recommendedName>
        <fullName evidence="3">Tyr recombinase domain-containing protein</fullName>
    </recommendedName>
</protein>
<dbReference type="VEuPathDB" id="CryptoDB:Cvel_7882"/>
<dbReference type="Gene3D" id="1.10.443.10">
    <property type="entry name" value="Intergrase catalytic core"/>
    <property type="match status" value="1"/>
</dbReference>
<accession>A0A0G4HPU7</accession>
<dbReference type="CDD" id="cd00397">
    <property type="entry name" value="DNA_BRE_C"/>
    <property type="match status" value="1"/>
</dbReference>
<reference evidence="4" key="1">
    <citation type="submission" date="2014-11" db="EMBL/GenBank/DDBJ databases">
        <authorList>
            <person name="Otto D Thomas"/>
            <person name="Naeem Raeece"/>
        </authorList>
    </citation>
    <scope>NUCLEOTIDE SEQUENCE</scope>
</reference>
<dbReference type="InterPro" id="IPR012337">
    <property type="entry name" value="RNaseH-like_sf"/>
</dbReference>
<dbReference type="PhylomeDB" id="A0A0G4HPU7"/>
<dbReference type="Pfam" id="PF00589">
    <property type="entry name" value="Phage_integrase"/>
    <property type="match status" value="1"/>
</dbReference>
<evidence type="ECO:0000259" key="3">
    <source>
        <dbReference type="PROSITE" id="PS51898"/>
    </source>
</evidence>
<dbReference type="CDD" id="cd09275">
    <property type="entry name" value="RNase_HI_RT_DIRS1"/>
    <property type="match status" value="1"/>
</dbReference>
<dbReference type="SUPFAM" id="SSF53098">
    <property type="entry name" value="Ribonuclease H-like"/>
    <property type="match status" value="1"/>
</dbReference>
<dbReference type="PROSITE" id="PS51898">
    <property type="entry name" value="TYR_RECOMBINASE"/>
    <property type="match status" value="1"/>
</dbReference>
<dbReference type="InterPro" id="IPR002104">
    <property type="entry name" value="Integrase_catalytic"/>
</dbReference>
<dbReference type="InterPro" id="IPR052055">
    <property type="entry name" value="Hepadnavirus_pol/RT"/>
</dbReference>
<feature type="region of interest" description="Disordered" evidence="2">
    <location>
        <begin position="189"/>
        <end position="209"/>
    </location>
</feature>
<dbReference type="InterPro" id="IPR013762">
    <property type="entry name" value="Integrase-like_cat_sf"/>
</dbReference>
<dbReference type="PANTHER" id="PTHR33050:SF7">
    <property type="entry name" value="RIBONUCLEASE H"/>
    <property type="match status" value="1"/>
</dbReference>
<dbReference type="Gene3D" id="3.30.420.10">
    <property type="entry name" value="Ribonuclease H-like superfamily/Ribonuclease H"/>
    <property type="match status" value="1"/>
</dbReference>
<dbReference type="SUPFAM" id="SSF56349">
    <property type="entry name" value="DNA breaking-rejoining enzymes"/>
    <property type="match status" value="1"/>
</dbReference>
<evidence type="ECO:0000256" key="2">
    <source>
        <dbReference type="SAM" id="MobiDB-lite"/>
    </source>
</evidence>
<name>A0A0G4HPU7_9ALVE</name>
<dbReference type="InterPro" id="IPR011010">
    <property type="entry name" value="DNA_brk_join_enz"/>
</dbReference>
<gene>
    <name evidence="4" type="ORF">Cvel_7882</name>
</gene>
<dbReference type="GO" id="GO:0006310">
    <property type="term" value="P:DNA recombination"/>
    <property type="evidence" value="ECO:0007669"/>
    <property type="project" value="UniProtKB-KW"/>
</dbReference>
<keyword evidence="1" id="KW-0233">DNA recombination</keyword>
<dbReference type="EMBL" id="CDMZ01003443">
    <property type="protein sequence ID" value="CEM46395.1"/>
    <property type="molecule type" value="Genomic_DNA"/>
</dbReference>
<evidence type="ECO:0000256" key="1">
    <source>
        <dbReference type="ARBA" id="ARBA00023172"/>
    </source>
</evidence>